<dbReference type="NCBIfam" id="TIGR00976">
    <property type="entry name" value="CocE_NonD"/>
    <property type="match status" value="1"/>
</dbReference>
<dbReference type="EMBL" id="JACHIV010000001">
    <property type="protein sequence ID" value="MBB5069014.1"/>
    <property type="molecule type" value="Genomic_DNA"/>
</dbReference>
<dbReference type="SUPFAM" id="SSF53474">
    <property type="entry name" value="alpha/beta-Hydrolases"/>
    <property type="match status" value="1"/>
</dbReference>
<dbReference type="InterPro" id="IPR029058">
    <property type="entry name" value="AB_hydrolase_fold"/>
</dbReference>
<dbReference type="Gene3D" id="1.10.3020.10">
    <property type="entry name" value="alpha-amino acid ester hydrolase ( Helical cap domain)"/>
    <property type="match status" value="1"/>
</dbReference>
<dbReference type="Gene3D" id="3.40.50.1820">
    <property type="entry name" value="alpha/beta hydrolase"/>
    <property type="match status" value="1"/>
</dbReference>
<keyword evidence="5" id="KW-1185">Reference proteome</keyword>
<dbReference type="GO" id="GO:0008239">
    <property type="term" value="F:dipeptidyl-peptidase activity"/>
    <property type="evidence" value="ECO:0007669"/>
    <property type="project" value="InterPro"/>
</dbReference>
<sequence length="591" mass="63154">MPRSPSSGRRRAALLGGALALVGSAVLLLVTVPGDADRNAASTFGTYRPEPTFTDRVTESFYLPMRDGTRLAIRLDRPAVHGSAAPGEFPVLWQHSLSIDRKPEDGAGPKTGGIQTIPELTDHGYVVAQVARRGNGQSFGARRGYNDRIEAADAYEVTEWLAAQSWSSGDVGIYGCSNTGDAAMHALTVRPPHLKAVLAGCFSWDKYDAWRPGGISAQWGFGPSRTVEQDLANRPVDGDEGKVLLRQAAIEHQESTPLAQMWRGMPHRDDFSPLVGSRFWSEGSAGSYADQIRSSGVPVYVVGGWHDELRGQGIATVLNVPGSRLLIGPWKHCENAGFGLVEEAHRFFDQHLKDLDTGIEREPRIHYATPRSDAADATGLEWKTAETWPPSGTAPKPTALGGDGVLGSNAPGSRTIAVNPSLECPEDPGSGSTIQPCHIPGSGTSWTGPVLDRDVELTGTPVADLTVRVNRSDADVFAYLEDVAPDGSTTVITEGRQQVSLRAEHRAPYALPAGVPWHRAYAADADPVAPGESARLHFAMLPTSYQVRAGHRVQITVTGYDPRETGVLPDAAGSRIDVLGGSIVDLPERGA</sequence>
<comment type="caution">
    <text evidence="4">The sequence shown here is derived from an EMBL/GenBank/DDBJ whole genome shotgun (WGS) entry which is preliminary data.</text>
</comment>
<keyword evidence="1" id="KW-0378">Hydrolase</keyword>
<dbReference type="InterPro" id="IPR005674">
    <property type="entry name" value="CocE/Ser_esterase"/>
</dbReference>
<dbReference type="InterPro" id="IPR013736">
    <property type="entry name" value="Xaa-Pro_dipept_C"/>
</dbReference>
<dbReference type="RefSeq" id="WP_184478762.1">
    <property type="nucleotide sequence ID" value="NZ_JACHIV010000001.1"/>
</dbReference>
<evidence type="ECO:0000259" key="3">
    <source>
        <dbReference type="SMART" id="SM00939"/>
    </source>
</evidence>
<accession>A0A840NBN4</accession>
<dbReference type="SUPFAM" id="SSF49785">
    <property type="entry name" value="Galactose-binding domain-like"/>
    <property type="match status" value="1"/>
</dbReference>
<evidence type="ECO:0000313" key="4">
    <source>
        <dbReference type="EMBL" id="MBB5069014.1"/>
    </source>
</evidence>
<organism evidence="4 5">
    <name type="scientific">Saccharopolyspora gloriosae</name>
    <dbReference type="NCBI Taxonomy" id="455344"/>
    <lineage>
        <taxon>Bacteria</taxon>
        <taxon>Bacillati</taxon>
        <taxon>Actinomycetota</taxon>
        <taxon>Actinomycetes</taxon>
        <taxon>Pseudonocardiales</taxon>
        <taxon>Pseudonocardiaceae</taxon>
        <taxon>Saccharopolyspora</taxon>
    </lineage>
</organism>
<dbReference type="Gene3D" id="2.60.120.260">
    <property type="entry name" value="Galactose-binding domain-like"/>
    <property type="match status" value="1"/>
</dbReference>
<dbReference type="InterPro" id="IPR008979">
    <property type="entry name" value="Galactose-bd-like_sf"/>
</dbReference>
<protein>
    <recommendedName>
        <fullName evidence="3">Xaa-Pro dipeptidyl-peptidase C-terminal domain-containing protein</fullName>
    </recommendedName>
</protein>
<feature type="domain" description="Xaa-Pro dipeptidyl-peptidase C-terminal" evidence="3">
    <location>
        <begin position="345"/>
        <end position="577"/>
    </location>
</feature>
<dbReference type="SMART" id="SM00939">
    <property type="entry name" value="PepX_C"/>
    <property type="match status" value="1"/>
</dbReference>
<evidence type="ECO:0000256" key="2">
    <source>
        <dbReference type="SAM" id="MobiDB-lite"/>
    </source>
</evidence>
<proteinExistence type="predicted"/>
<dbReference type="InterPro" id="IPR000383">
    <property type="entry name" value="Xaa-Pro-like_dom"/>
</dbReference>
<evidence type="ECO:0000256" key="1">
    <source>
        <dbReference type="ARBA" id="ARBA00022801"/>
    </source>
</evidence>
<gene>
    <name evidence="4" type="ORF">BJ969_002102</name>
</gene>
<evidence type="ECO:0000313" key="5">
    <source>
        <dbReference type="Proteomes" id="UP000580474"/>
    </source>
</evidence>
<dbReference type="AlphaFoldDB" id="A0A840NBN4"/>
<feature type="region of interest" description="Disordered" evidence="2">
    <location>
        <begin position="385"/>
        <end position="443"/>
    </location>
</feature>
<name>A0A840NBN4_9PSEU</name>
<dbReference type="Pfam" id="PF08530">
    <property type="entry name" value="PepX_C"/>
    <property type="match status" value="1"/>
</dbReference>
<dbReference type="Proteomes" id="UP000580474">
    <property type="component" value="Unassembled WGS sequence"/>
</dbReference>
<dbReference type="Pfam" id="PF02129">
    <property type="entry name" value="Peptidase_S15"/>
    <property type="match status" value="1"/>
</dbReference>
<reference evidence="4 5" key="1">
    <citation type="submission" date="2020-08" db="EMBL/GenBank/DDBJ databases">
        <title>Sequencing the genomes of 1000 actinobacteria strains.</title>
        <authorList>
            <person name="Klenk H.-P."/>
        </authorList>
    </citation>
    <scope>NUCLEOTIDE SEQUENCE [LARGE SCALE GENOMIC DNA]</scope>
    <source>
        <strain evidence="4 5">DSM 45582</strain>
    </source>
</reference>